<keyword evidence="5" id="KW-0949">S-adenosyl-L-methionine</keyword>
<keyword evidence="3 9" id="KW-0489">Methyltransferase</keyword>
<evidence type="ECO:0000256" key="6">
    <source>
        <dbReference type="ARBA" id="ARBA00022694"/>
    </source>
</evidence>
<organism evidence="9 10">
    <name type="scientific">Trachipleistophora hominis</name>
    <name type="common">Microsporidian parasite</name>
    <dbReference type="NCBI Taxonomy" id="72359"/>
    <lineage>
        <taxon>Eukaryota</taxon>
        <taxon>Fungi</taxon>
        <taxon>Fungi incertae sedis</taxon>
        <taxon>Microsporidia</taxon>
        <taxon>Pleistophoridae</taxon>
        <taxon>Trachipleistophora</taxon>
    </lineage>
</organism>
<feature type="domain" description="tRNA (adenine(58)-N(1))-methyltransferase catalytic subunit TRM61 C-terminal" evidence="8">
    <location>
        <begin position="196"/>
        <end position="302"/>
    </location>
</feature>
<reference evidence="9 10" key="1">
    <citation type="journal article" date="2012" name="PLoS Pathog.">
        <title>The genome of the obligate intracellular parasite Trachipleistophora hominis: new insights into microsporidian genome dynamics and reductive evolution.</title>
        <authorList>
            <person name="Heinz E."/>
            <person name="Williams T.A."/>
            <person name="Nakjang S."/>
            <person name="Noel C.J."/>
            <person name="Swan D.C."/>
            <person name="Goldberg A.V."/>
            <person name="Harris S.R."/>
            <person name="Weinmaier T."/>
            <person name="Markert S."/>
            <person name="Becher D."/>
            <person name="Bernhardt J."/>
            <person name="Dagan T."/>
            <person name="Hacker C."/>
            <person name="Lucocq J.M."/>
            <person name="Schweder T."/>
            <person name="Rattei T."/>
            <person name="Hall N."/>
            <person name="Hirt R.P."/>
            <person name="Embley T.M."/>
        </authorList>
    </citation>
    <scope>NUCLEOTIDE SEQUENCE [LARGE SCALE GENOMIC DNA]</scope>
</reference>
<evidence type="ECO:0000256" key="1">
    <source>
        <dbReference type="ARBA" id="ARBA00012796"/>
    </source>
</evidence>
<dbReference type="InterPro" id="IPR014816">
    <property type="entry name" value="tRNA_MeTrfase_Gcd14"/>
</dbReference>
<gene>
    <name evidence="9" type="ORF">THOM_2385</name>
</gene>
<dbReference type="VEuPathDB" id="MicrosporidiaDB:THOM_2385"/>
<keyword evidence="4 9" id="KW-0808">Transferase</keyword>
<dbReference type="AlphaFoldDB" id="L7JTB7"/>
<dbReference type="Gene3D" id="3.40.50.150">
    <property type="entry name" value="Vaccinia Virus protein VP39"/>
    <property type="match status" value="1"/>
</dbReference>
<dbReference type="PANTHER" id="PTHR12133">
    <property type="entry name" value="TRNA (ADENINE(58)-N(1))-METHYLTRANSFERASE"/>
    <property type="match status" value="1"/>
</dbReference>
<evidence type="ECO:0000256" key="5">
    <source>
        <dbReference type="ARBA" id="ARBA00022691"/>
    </source>
</evidence>
<evidence type="ECO:0000256" key="4">
    <source>
        <dbReference type="ARBA" id="ARBA00022679"/>
    </source>
</evidence>
<evidence type="ECO:0000313" key="9">
    <source>
        <dbReference type="EMBL" id="ELQ74698.1"/>
    </source>
</evidence>
<evidence type="ECO:0000256" key="3">
    <source>
        <dbReference type="ARBA" id="ARBA00022603"/>
    </source>
</evidence>
<dbReference type="GO" id="GO:0030488">
    <property type="term" value="P:tRNA methylation"/>
    <property type="evidence" value="ECO:0007669"/>
    <property type="project" value="InterPro"/>
</dbReference>
<name>L7JTB7_TRAHO</name>
<dbReference type="InParanoid" id="L7JTB7"/>
<evidence type="ECO:0000259" key="8">
    <source>
        <dbReference type="Pfam" id="PF08704"/>
    </source>
</evidence>
<dbReference type="SUPFAM" id="SSF53335">
    <property type="entry name" value="S-adenosyl-L-methionine-dependent methyltransferases"/>
    <property type="match status" value="1"/>
</dbReference>
<dbReference type="OrthoDB" id="1925287at2759"/>
<protein>
    <recommendedName>
        <fullName evidence="2">tRNA (adenine(58)-N(1))-methyltransferase catalytic subunit TRM61</fullName>
        <ecNumber evidence="1">2.1.1.220</ecNumber>
    </recommendedName>
    <alternativeName>
        <fullName evidence="7">tRNA(m1A58)-methyltransferase subunit TRM61</fullName>
    </alternativeName>
</protein>
<dbReference type="PROSITE" id="PS51620">
    <property type="entry name" value="SAM_TRM61"/>
    <property type="match status" value="1"/>
</dbReference>
<dbReference type="EMBL" id="JH994030">
    <property type="protein sequence ID" value="ELQ74698.1"/>
    <property type="molecule type" value="Genomic_DNA"/>
</dbReference>
<dbReference type="InterPro" id="IPR049470">
    <property type="entry name" value="TRM61_C"/>
</dbReference>
<dbReference type="Proteomes" id="UP000011185">
    <property type="component" value="Unassembled WGS sequence"/>
</dbReference>
<evidence type="ECO:0000313" key="10">
    <source>
        <dbReference type="Proteomes" id="UP000011185"/>
    </source>
</evidence>
<dbReference type="GO" id="GO:0160107">
    <property type="term" value="F:tRNA (adenine(58)-N1)-methyltransferase activity"/>
    <property type="evidence" value="ECO:0007669"/>
    <property type="project" value="UniProtKB-EC"/>
</dbReference>
<evidence type="ECO:0000256" key="2">
    <source>
        <dbReference type="ARBA" id="ARBA00015963"/>
    </source>
</evidence>
<feature type="non-terminal residue" evidence="9">
    <location>
        <position position="1"/>
    </location>
</feature>
<keyword evidence="6" id="KW-0819">tRNA processing</keyword>
<proteinExistence type="predicted"/>
<keyword evidence="10" id="KW-1185">Reference proteome</keyword>
<dbReference type="OMA" id="YENVGRE"/>
<evidence type="ECO:0000256" key="7">
    <source>
        <dbReference type="ARBA" id="ARBA00033309"/>
    </source>
</evidence>
<dbReference type="STRING" id="72359.L7JTB7"/>
<accession>L7JTB7</accession>
<dbReference type="EC" id="2.1.1.220" evidence="1"/>
<dbReference type="Pfam" id="PF08704">
    <property type="entry name" value="GCD14"/>
    <property type="match status" value="1"/>
</dbReference>
<dbReference type="GO" id="GO:0031515">
    <property type="term" value="C:tRNA (m1A) methyltransferase complex"/>
    <property type="evidence" value="ECO:0007669"/>
    <property type="project" value="InterPro"/>
</dbReference>
<dbReference type="PANTHER" id="PTHR12133:SF1">
    <property type="entry name" value="TRNA (ADENINE(58)-N(1))-METHYLTRANSFERASE, MITOCHONDRIAL"/>
    <property type="match status" value="1"/>
</dbReference>
<dbReference type="HOGENOM" id="CLU_025402_0_1_1"/>
<dbReference type="Gene3D" id="3.10.330.20">
    <property type="match status" value="1"/>
</dbReference>
<dbReference type="InterPro" id="IPR029063">
    <property type="entry name" value="SAM-dependent_MTases_sf"/>
</dbReference>
<sequence length="326" mass="37139">VYSLWLPSMIKDGQPVILYFSPSNIKLIHKDSSTTLNTSAGPLKHTSIDRYNTIIHLKNGQVTILRPTHYLISNTACSTQVIFDYDASFVCFVMGLKSTDVLFEAGFGSGVLTGSLARFVRLVYSCERIVDRIRNVGKNVIVYEGDCNDLIVDVNEKDYLDKDDGNLNEVESLQMNDDDELNKDDQHVVERIDEQNRMHHAHTDVGQDTDGGSEKMVESLHRKNCRISTKNVINKMVDGIVLDMPEPWLVIPTLKAILKRNKTMCVFVISIQQVTKTLRAMRTFKNIRVYENVGREYSMKKSCGRRVCELKDNQYMHTGYLIFGTK</sequence>